<evidence type="ECO:0000259" key="6">
    <source>
        <dbReference type="Pfam" id="PF01485"/>
    </source>
</evidence>
<evidence type="ECO:0000313" key="7">
    <source>
        <dbReference type="EMBL" id="KAK5163132.1"/>
    </source>
</evidence>
<dbReference type="PANTHER" id="PTHR11685">
    <property type="entry name" value="RBR FAMILY RING FINGER AND IBR DOMAIN-CONTAINING"/>
    <property type="match status" value="1"/>
</dbReference>
<keyword evidence="8" id="KW-1185">Reference proteome</keyword>
<sequence>MTKCVICLEDVNSSFRIDGHEVCHSDLCRLFERAINDQSDYPPKLGSRILQPDHYRRHLPQALIDAFHAKEREYMIPVDDCIYCSDCSQSVTERLDEVDQVHRRGCLQMFCCACGDKWYGWVREGLRHVCSSGHQAGSNDDGVAFAGLTRGKDYQICPSKICKRKIQLSEGCNRIICTCGQEFCFICGQPAAGHSDHWSRLPAGCPRWNHPRAANALYDYDDFHPRAALAPPPKEPQYRERRNAVAGVHPGEIPPRATFRGLPYCHGTRDYSHYTANRAVIDPRDYTANRAANDPRVWQRLGQQQQQAAVNRAREAFALPPPGAPIRCPPPPPPPPRVLRRSVENLPGRGTDVLARPQSFTADQGAPPRARLTSDHRASQEPRGPRGEGTFSSSRMMAGYEATQNRNPRTLSPPRSARERAAERPHNPTAAERYATPHPRVLDAMEVDGEGLVM</sequence>
<proteinExistence type="predicted"/>
<keyword evidence="1" id="KW-0479">Metal-binding</keyword>
<evidence type="ECO:0000256" key="5">
    <source>
        <dbReference type="SAM" id="MobiDB-lite"/>
    </source>
</evidence>
<dbReference type="Pfam" id="PF01485">
    <property type="entry name" value="IBR"/>
    <property type="match status" value="1"/>
</dbReference>
<dbReference type="InterPro" id="IPR031127">
    <property type="entry name" value="E3_UB_ligase_RBR"/>
</dbReference>
<dbReference type="Gene3D" id="1.20.120.1750">
    <property type="match status" value="1"/>
</dbReference>
<dbReference type="GO" id="GO:0008270">
    <property type="term" value="F:zinc ion binding"/>
    <property type="evidence" value="ECO:0007669"/>
    <property type="project" value="UniProtKB-KW"/>
</dbReference>
<feature type="compositionally biased region" description="Basic and acidic residues" evidence="5">
    <location>
        <begin position="416"/>
        <end position="426"/>
    </location>
</feature>
<keyword evidence="2" id="KW-0863">Zinc-finger</keyword>
<evidence type="ECO:0000256" key="3">
    <source>
        <dbReference type="ARBA" id="ARBA00022786"/>
    </source>
</evidence>
<evidence type="ECO:0000256" key="2">
    <source>
        <dbReference type="ARBA" id="ARBA00022771"/>
    </source>
</evidence>
<dbReference type="RefSeq" id="XP_064653680.1">
    <property type="nucleotide sequence ID" value="XM_064808132.1"/>
</dbReference>
<comment type="caution">
    <text evidence="7">The sequence shown here is derived from an EMBL/GenBank/DDBJ whole genome shotgun (WGS) entry which is preliminary data.</text>
</comment>
<feature type="compositionally biased region" description="Pro residues" evidence="5">
    <location>
        <begin position="319"/>
        <end position="337"/>
    </location>
</feature>
<dbReference type="InterPro" id="IPR002867">
    <property type="entry name" value="IBR_dom"/>
</dbReference>
<dbReference type="GO" id="GO:0016567">
    <property type="term" value="P:protein ubiquitination"/>
    <property type="evidence" value="ECO:0007669"/>
    <property type="project" value="InterPro"/>
</dbReference>
<feature type="region of interest" description="Disordered" evidence="5">
    <location>
        <begin position="318"/>
        <end position="438"/>
    </location>
</feature>
<name>A0AAV9NXF9_9PEZI</name>
<dbReference type="Proteomes" id="UP001337655">
    <property type="component" value="Unassembled WGS sequence"/>
</dbReference>
<gene>
    <name evidence="7" type="ORF">LTR77_010916</name>
</gene>
<protein>
    <recommendedName>
        <fullName evidence="6">IBR domain-containing protein</fullName>
    </recommendedName>
</protein>
<dbReference type="SUPFAM" id="SSF57850">
    <property type="entry name" value="RING/U-box"/>
    <property type="match status" value="1"/>
</dbReference>
<reference evidence="7 8" key="1">
    <citation type="submission" date="2023-08" db="EMBL/GenBank/DDBJ databases">
        <title>Black Yeasts Isolated from many extreme environments.</title>
        <authorList>
            <person name="Coleine C."/>
            <person name="Stajich J.E."/>
            <person name="Selbmann L."/>
        </authorList>
    </citation>
    <scope>NUCLEOTIDE SEQUENCE [LARGE SCALE GENOMIC DNA]</scope>
    <source>
        <strain evidence="7 8">CCFEE 5935</strain>
    </source>
</reference>
<feature type="domain" description="IBR" evidence="6">
    <location>
        <begin position="151"/>
        <end position="194"/>
    </location>
</feature>
<keyword evidence="4" id="KW-0862">Zinc</keyword>
<accession>A0AAV9NXF9</accession>
<evidence type="ECO:0000256" key="1">
    <source>
        <dbReference type="ARBA" id="ARBA00022723"/>
    </source>
</evidence>
<evidence type="ECO:0000313" key="8">
    <source>
        <dbReference type="Proteomes" id="UP001337655"/>
    </source>
</evidence>
<dbReference type="GO" id="GO:0004842">
    <property type="term" value="F:ubiquitin-protein transferase activity"/>
    <property type="evidence" value="ECO:0007669"/>
    <property type="project" value="InterPro"/>
</dbReference>
<keyword evidence="3" id="KW-0833">Ubl conjugation pathway</keyword>
<dbReference type="AlphaFoldDB" id="A0AAV9NXF9"/>
<evidence type="ECO:0000256" key="4">
    <source>
        <dbReference type="ARBA" id="ARBA00022833"/>
    </source>
</evidence>
<feature type="compositionally biased region" description="Basic and acidic residues" evidence="5">
    <location>
        <begin position="372"/>
        <end position="386"/>
    </location>
</feature>
<organism evidence="7 8">
    <name type="scientific">Saxophila tyrrhenica</name>
    <dbReference type="NCBI Taxonomy" id="1690608"/>
    <lineage>
        <taxon>Eukaryota</taxon>
        <taxon>Fungi</taxon>
        <taxon>Dikarya</taxon>
        <taxon>Ascomycota</taxon>
        <taxon>Pezizomycotina</taxon>
        <taxon>Dothideomycetes</taxon>
        <taxon>Dothideomycetidae</taxon>
        <taxon>Mycosphaerellales</taxon>
        <taxon>Extremaceae</taxon>
        <taxon>Saxophila</taxon>
    </lineage>
</organism>
<dbReference type="EMBL" id="JAVRRT010000028">
    <property type="protein sequence ID" value="KAK5163132.1"/>
    <property type="molecule type" value="Genomic_DNA"/>
</dbReference>
<dbReference type="GeneID" id="89932240"/>